<gene>
    <name evidence="1" type="ORF">KPL71_000180</name>
</gene>
<sequence length="334" mass="37224">MATVHWQAATELYEWNRTSSIGSRNCQKDVRLSVYEALEALSPNLQKQVCQRHLAPWTPPFRTLKRRTNTERETREGKRPKIRDEWVRAAMMDDSVVVELLVRLKKQTNHVVKSEAEAAAAPLRWGIRQRRSRSSRCDAVSMRRKDAADSANNSMRASPTTPLSWSGGGSGGAASPSATADEETSRHQTSAVRSKGTATNETTGNSTKRSRKKKTFAQLKEEEGFLLKERIHLNKELETLRATYKIQSAKNENLKRIKLDLGLDSGKNSSESHVDNGLASSTFPSQSAIIDLPRLEYCETHEVVPAHSSLCLLPDLNMTPAEDDSASETLYGMS</sequence>
<protein>
    <submittedName>
        <fullName evidence="1">Uncharacterized protein</fullName>
    </submittedName>
</protein>
<dbReference type="EMBL" id="CM039170">
    <property type="protein sequence ID" value="KAH9798920.1"/>
    <property type="molecule type" value="Genomic_DNA"/>
</dbReference>
<name>A0ACB8NMZ6_CITSI</name>
<accession>A0ACB8NMZ6</accession>
<dbReference type="Proteomes" id="UP000829398">
    <property type="component" value="Chromosome 1"/>
</dbReference>
<keyword evidence="2" id="KW-1185">Reference proteome</keyword>
<reference evidence="2" key="1">
    <citation type="journal article" date="2023" name="Hortic. Res.">
        <title>A chromosome-level phased genome enabling allele-level studies in sweet orange: a case study on citrus Huanglongbing tolerance.</title>
        <authorList>
            <person name="Wu B."/>
            <person name="Yu Q."/>
            <person name="Deng Z."/>
            <person name="Duan Y."/>
            <person name="Luo F."/>
            <person name="Gmitter F. Jr."/>
        </authorList>
    </citation>
    <scope>NUCLEOTIDE SEQUENCE [LARGE SCALE GENOMIC DNA]</scope>
    <source>
        <strain evidence="2">cv. Valencia</strain>
    </source>
</reference>
<evidence type="ECO:0000313" key="1">
    <source>
        <dbReference type="EMBL" id="KAH9798920.1"/>
    </source>
</evidence>
<organism evidence="1 2">
    <name type="scientific">Citrus sinensis</name>
    <name type="common">Sweet orange</name>
    <name type="synonym">Citrus aurantium var. sinensis</name>
    <dbReference type="NCBI Taxonomy" id="2711"/>
    <lineage>
        <taxon>Eukaryota</taxon>
        <taxon>Viridiplantae</taxon>
        <taxon>Streptophyta</taxon>
        <taxon>Embryophyta</taxon>
        <taxon>Tracheophyta</taxon>
        <taxon>Spermatophyta</taxon>
        <taxon>Magnoliopsida</taxon>
        <taxon>eudicotyledons</taxon>
        <taxon>Gunneridae</taxon>
        <taxon>Pentapetalae</taxon>
        <taxon>rosids</taxon>
        <taxon>malvids</taxon>
        <taxon>Sapindales</taxon>
        <taxon>Rutaceae</taxon>
        <taxon>Aurantioideae</taxon>
        <taxon>Citrus</taxon>
    </lineage>
</organism>
<proteinExistence type="predicted"/>
<evidence type="ECO:0000313" key="2">
    <source>
        <dbReference type="Proteomes" id="UP000829398"/>
    </source>
</evidence>
<comment type="caution">
    <text evidence="1">The sequence shown here is derived from an EMBL/GenBank/DDBJ whole genome shotgun (WGS) entry which is preliminary data.</text>
</comment>